<keyword evidence="2" id="KW-0647">Proteasome</keyword>
<dbReference type="InParanoid" id="C1E4C1"/>
<dbReference type="RefSeq" id="XP_002501439.1">
    <property type="nucleotide sequence ID" value="XM_002501393.1"/>
</dbReference>
<comment type="function">
    <text evidence="2">Component of the 26S proteasome, a multiprotein complex involved in the ATP-dependent degradation of ubiquitinated proteins.</text>
</comment>
<dbReference type="GO" id="GO:0043248">
    <property type="term" value="P:proteasome assembly"/>
    <property type="evidence" value="ECO:0007669"/>
    <property type="project" value="UniProtKB-UniRule"/>
</dbReference>
<evidence type="ECO:0000256" key="1">
    <source>
        <dbReference type="ARBA" id="ARBA00034491"/>
    </source>
</evidence>
<keyword evidence="2" id="KW-0539">Nucleus</keyword>
<protein>
    <recommendedName>
        <fullName evidence="2">26S proteasome complex subunit SEM1</fullName>
    </recommendedName>
</protein>
<sequence>MTEQKKEEKKEVAVDLECDDEFEEFGNEEWGAEEEDAEDVNQWEEDWDDSEKSDDFTRQLRAELEKFA</sequence>
<accession>C1E4C1</accession>
<dbReference type="GO" id="GO:0008541">
    <property type="term" value="C:proteasome regulatory particle, lid subcomplex"/>
    <property type="evidence" value="ECO:0007669"/>
    <property type="project" value="UniProtKB-UniRule"/>
</dbReference>
<dbReference type="InterPro" id="IPR007834">
    <property type="entry name" value="DSS1_SEM1"/>
</dbReference>
<dbReference type="PANTHER" id="PTHR16771:SF0">
    <property type="entry name" value="26S PROTEASOME COMPLEX SUBUNIT SEM1"/>
    <property type="match status" value="1"/>
</dbReference>
<dbReference type="GO" id="GO:0000724">
    <property type="term" value="P:double-strand break repair via homologous recombination"/>
    <property type="evidence" value="ECO:0007669"/>
    <property type="project" value="TreeGrafter"/>
</dbReference>
<dbReference type="STRING" id="296587.C1E4C1"/>
<comment type="subcellular location">
    <subcellularLocation>
        <location evidence="2">Nucleus</location>
    </subcellularLocation>
</comment>
<evidence type="ECO:0000256" key="2">
    <source>
        <dbReference type="RuleBase" id="RU369057"/>
    </source>
</evidence>
<proteinExistence type="inferred from homology"/>
<gene>
    <name evidence="4" type="ORF">MICPUN_57984</name>
</gene>
<comment type="similarity">
    <text evidence="1 2">Belongs to the DSS1/SEM1 family.</text>
</comment>
<keyword evidence="5" id="KW-1185">Reference proteome</keyword>
<dbReference type="KEGG" id="mis:MICPUN_57984"/>
<feature type="compositionally biased region" description="Acidic residues" evidence="3">
    <location>
        <begin position="28"/>
        <end position="52"/>
    </location>
</feature>
<feature type="region of interest" description="Disordered" evidence="3">
    <location>
        <begin position="28"/>
        <end position="55"/>
    </location>
</feature>
<dbReference type="GeneID" id="8243117"/>
<evidence type="ECO:0000313" key="4">
    <source>
        <dbReference type="EMBL" id="ACO62697.1"/>
    </source>
</evidence>
<dbReference type="AlphaFoldDB" id="C1E4C1"/>
<dbReference type="OMA" id="IWEENWD"/>
<name>C1E4C1_MICCC</name>
<organism evidence="4 5">
    <name type="scientific">Micromonas commoda (strain RCC299 / NOUM17 / CCMP2709)</name>
    <name type="common">Picoplanktonic green alga</name>
    <dbReference type="NCBI Taxonomy" id="296587"/>
    <lineage>
        <taxon>Eukaryota</taxon>
        <taxon>Viridiplantae</taxon>
        <taxon>Chlorophyta</taxon>
        <taxon>Mamiellophyceae</taxon>
        <taxon>Mamiellales</taxon>
        <taxon>Mamiellaceae</taxon>
        <taxon>Micromonas</taxon>
    </lineage>
</organism>
<dbReference type="PANTHER" id="PTHR16771">
    <property type="entry name" value="26 PROTEASOME COMPLEX SUBUNIT DSS1"/>
    <property type="match status" value="1"/>
</dbReference>
<dbReference type="EMBL" id="CP001325">
    <property type="protein sequence ID" value="ACO62697.1"/>
    <property type="molecule type" value="Genomic_DNA"/>
</dbReference>
<dbReference type="CDD" id="cd13768">
    <property type="entry name" value="DSS1_Sem1"/>
    <property type="match status" value="1"/>
</dbReference>
<reference evidence="4 5" key="1">
    <citation type="journal article" date="2009" name="Science">
        <title>Green evolution and dynamic adaptations revealed by genomes of the marine picoeukaryotes Micromonas.</title>
        <authorList>
            <person name="Worden A.Z."/>
            <person name="Lee J.H."/>
            <person name="Mock T."/>
            <person name="Rouze P."/>
            <person name="Simmons M.P."/>
            <person name="Aerts A.L."/>
            <person name="Allen A.E."/>
            <person name="Cuvelier M.L."/>
            <person name="Derelle E."/>
            <person name="Everett M.V."/>
            <person name="Foulon E."/>
            <person name="Grimwood J."/>
            <person name="Gundlach H."/>
            <person name="Henrissat B."/>
            <person name="Napoli C."/>
            <person name="McDonald S.M."/>
            <person name="Parker M.S."/>
            <person name="Rombauts S."/>
            <person name="Salamov A."/>
            <person name="Von Dassow P."/>
            <person name="Badger J.H."/>
            <person name="Coutinho P.M."/>
            <person name="Demir E."/>
            <person name="Dubchak I."/>
            <person name="Gentemann C."/>
            <person name="Eikrem W."/>
            <person name="Gready J.E."/>
            <person name="John U."/>
            <person name="Lanier W."/>
            <person name="Lindquist E.A."/>
            <person name="Lucas S."/>
            <person name="Mayer K.F."/>
            <person name="Moreau H."/>
            <person name="Not F."/>
            <person name="Otillar R."/>
            <person name="Panaud O."/>
            <person name="Pangilinan J."/>
            <person name="Paulsen I."/>
            <person name="Piegu B."/>
            <person name="Poliakov A."/>
            <person name="Robbens S."/>
            <person name="Schmutz J."/>
            <person name="Toulza E."/>
            <person name="Wyss T."/>
            <person name="Zelensky A."/>
            <person name="Zhou K."/>
            <person name="Armbrust E.V."/>
            <person name="Bhattacharya D."/>
            <person name="Goodenough U.W."/>
            <person name="Van de Peer Y."/>
            <person name="Grigoriev I.V."/>
        </authorList>
    </citation>
    <scope>NUCLEOTIDE SEQUENCE [LARGE SCALE GENOMIC DNA]</scope>
    <source>
        <strain evidence="5">RCC299 / NOUM17</strain>
    </source>
</reference>
<dbReference type="GO" id="GO:0006406">
    <property type="term" value="P:mRNA export from nucleus"/>
    <property type="evidence" value="ECO:0007669"/>
    <property type="project" value="UniProtKB-UniRule"/>
</dbReference>
<dbReference type="SMART" id="SM01385">
    <property type="entry name" value="DSS1_SEM1"/>
    <property type="match status" value="1"/>
</dbReference>
<evidence type="ECO:0000256" key="3">
    <source>
        <dbReference type="SAM" id="MobiDB-lite"/>
    </source>
</evidence>
<dbReference type="Proteomes" id="UP000002009">
    <property type="component" value="Chromosome 4"/>
</dbReference>
<dbReference type="Pfam" id="PF05160">
    <property type="entry name" value="DSS1_SEM1"/>
    <property type="match status" value="1"/>
</dbReference>
<evidence type="ECO:0000313" key="5">
    <source>
        <dbReference type="Proteomes" id="UP000002009"/>
    </source>
</evidence>
<dbReference type="FunCoup" id="C1E4C1">
    <property type="interactions" value="734"/>
</dbReference>
<dbReference type="GO" id="GO:0005634">
    <property type="term" value="C:nucleus"/>
    <property type="evidence" value="ECO:0007669"/>
    <property type="project" value="UniProtKB-SubCell"/>
</dbReference>